<evidence type="ECO:0000313" key="2">
    <source>
        <dbReference type="Proteomes" id="UP001148662"/>
    </source>
</evidence>
<name>A0ACC1T295_9APHY</name>
<reference evidence="1" key="1">
    <citation type="submission" date="2022-07" db="EMBL/GenBank/DDBJ databases">
        <title>Genome Sequence of Phlebia brevispora.</title>
        <authorList>
            <person name="Buettner E."/>
        </authorList>
    </citation>
    <scope>NUCLEOTIDE SEQUENCE</scope>
    <source>
        <strain evidence="1">MPL23</strain>
    </source>
</reference>
<sequence length="190" mass="21491">MTSHKDATAPQHAWNRTWRNNPWIMLQNEEADPCLHDKAIDAMQGQKETPWRSRGAGSTLESGLDRRKWGMHGAGSSDKITEFTAPRPRDAPPPQIWNAEPSLVNKSSSPPSRKVTWSVIIPLYRMEIRINVMEPNRDPYVKCIGAKHTHCKIALEVSNTDSEKPTRLSVRHTLSEDLPVILKMHPDCTA</sequence>
<organism evidence="1 2">
    <name type="scientific">Phlebia brevispora</name>
    <dbReference type="NCBI Taxonomy" id="194682"/>
    <lineage>
        <taxon>Eukaryota</taxon>
        <taxon>Fungi</taxon>
        <taxon>Dikarya</taxon>
        <taxon>Basidiomycota</taxon>
        <taxon>Agaricomycotina</taxon>
        <taxon>Agaricomycetes</taxon>
        <taxon>Polyporales</taxon>
        <taxon>Meruliaceae</taxon>
        <taxon>Phlebia</taxon>
    </lineage>
</organism>
<evidence type="ECO:0000313" key="1">
    <source>
        <dbReference type="EMBL" id="KAJ3551516.1"/>
    </source>
</evidence>
<accession>A0ACC1T295</accession>
<dbReference type="EMBL" id="JANHOG010000791">
    <property type="protein sequence ID" value="KAJ3551516.1"/>
    <property type="molecule type" value="Genomic_DNA"/>
</dbReference>
<dbReference type="Proteomes" id="UP001148662">
    <property type="component" value="Unassembled WGS sequence"/>
</dbReference>
<protein>
    <submittedName>
        <fullName evidence="1">Uncharacterized protein</fullName>
    </submittedName>
</protein>
<keyword evidence="2" id="KW-1185">Reference proteome</keyword>
<comment type="caution">
    <text evidence="1">The sequence shown here is derived from an EMBL/GenBank/DDBJ whole genome shotgun (WGS) entry which is preliminary data.</text>
</comment>
<gene>
    <name evidence="1" type="ORF">NM688_g4658</name>
</gene>
<proteinExistence type="predicted"/>